<evidence type="ECO:0000313" key="4">
    <source>
        <dbReference type="Proteomes" id="UP001470809"/>
    </source>
</evidence>
<dbReference type="PROSITE" id="PS50943">
    <property type="entry name" value="HTH_CROC1"/>
    <property type="match status" value="1"/>
</dbReference>
<dbReference type="InterPro" id="IPR014710">
    <property type="entry name" value="RmlC-like_jellyroll"/>
</dbReference>
<gene>
    <name evidence="3" type="ORF">AABB31_21915</name>
</gene>
<dbReference type="Gene3D" id="1.10.260.40">
    <property type="entry name" value="lambda repressor-like DNA-binding domains"/>
    <property type="match status" value="1"/>
</dbReference>
<dbReference type="InterPro" id="IPR013096">
    <property type="entry name" value="Cupin_2"/>
</dbReference>
<evidence type="ECO:0000259" key="2">
    <source>
        <dbReference type="PROSITE" id="PS50943"/>
    </source>
</evidence>
<dbReference type="RefSeq" id="WP_373635099.1">
    <property type="nucleotide sequence ID" value="NZ_CP151767.2"/>
</dbReference>
<dbReference type="SMART" id="SM00530">
    <property type="entry name" value="HTH_XRE"/>
    <property type="match status" value="1"/>
</dbReference>
<dbReference type="InterPro" id="IPR010982">
    <property type="entry name" value="Lambda_DNA-bd_dom_sf"/>
</dbReference>
<dbReference type="SUPFAM" id="SSF47413">
    <property type="entry name" value="lambda repressor-like DNA-binding domains"/>
    <property type="match status" value="1"/>
</dbReference>
<feature type="domain" description="HTH cro/C1-type" evidence="2">
    <location>
        <begin position="16"/>
        <end position="70"/>
    </location>
</feature>
<dbReference type="Pfam" id="PF07883">
    <property type="entry name" value="Cupin_2"/>
    <property type="match status" value="1"/>
</dbReference>
<proteinExistence type="predicted"/>
<dbReference type="PANTHER" id="PTHR46797">
    <property type="entry name" value="HTH-TYPE TRANSCRIPTIONAL REGULATOR"/>
    <property type="match status" value="1"/>
</dbReference>
<dbReference type="Pfam" id="PF13560">
    <property type="entry name" value="HTH_31"/>
    <property type="match status" value="1"/>
</dbReference>
<evidence type="ECO:0000256" key="1">
    <source>
        <dbReference type="ARBA" id="ARBA00023125"/>
    </source>
</evidence>
<organism evidence="3 4">
    <name type="scientific">Yoonia rhodophyticola</name>
    <dbReference type="NCBI Taxonomy" id="3137370"/>
    <lineage>
        <taxon>Bacteria</taxon>
        <taxon>Pseudomonadati</taxon>
        <taxon>Pseudomonadota</taxon>
        <taxon>Alphaproteobacteria</taxon>
        <taxon>Rhodobacterales</taxon>
        <taxon>Paracoccaceae</taxon>
        <taxon>Yoonia</taxon>
    </lineage>
</organism>
<keyword evidence="1" id="KW-0238">DNA-binding</keyword>
<sequence length="189" mass="20932">MSEIRPINRNSLGADLRSLRKARHMTLAELASRLDRSVGWMSQVERDISVPTIADLRALADALDVSVSSLAHTGAVAGEEGLIVRKNARRPIGSRAPGLVESLLSPDLTDDYEVLHSTFAPGAVSPEALCRDTTEIAYLIKGHFDLWIEGRLFRLGPGDSFRLRGETFRWANSYDEPCEMIWVISPPVY</sequence>
<dbReference type="InterPro" id="IPR050807">
    <property type="entry name" value="TransReg_Diox_bact_type"/>
</dbReference>
<dbReference type="SUPFAM" id="SSF51182">
    <property type="entry name" value="RmlC-like cupins"/>
    <property type="match status" value="1"/>
</dbReference>
<dbReference type="CDD" id="cd02209">
    <property type="entry name" value="cupin_XRE_C"/>
    <property type="match status" value="1"/>
</dbReference>
<dbReference type="CDD" id="cd00093">
    <property type="entry name" value="HTH_XRE"/>
    <property type="match status" value="1"/>
</dbReference>
<name>A0ABZ3JCD4_9RHOB</name>
<accession>A0ABZ3JCD4</accession>
<keyword evidence="4" id="KW-1185">Reference proteome</keyword>
<dbReference type="Gene3D" id="2.60.120.10">
    <property type="entry name" value="Jelly Rolls"/>
    <property type="match status" value="1"/>
</dbReference>
<dbReference type="InterPro" id="IPR001387">
    <property type="entry name" value="Cro/C1-type_HTH"/>
</dbReference>
<evidence type="ECO:0000313" key="3">
    <source>
        <dbReference type="EMBL" id="XFU26504.1"/>
    </source>
</evidence>
<protein>
    <submittedName>
        <fullName evidence="3">Helix-turn-helix domain-containing protein</fullName>
    </submittedName>
</protein>
<dbReference type="EMBL" id="CP151767">
    <property type="protein sequence ID" value="XFU26504.1"/>
    <property type="molecule type" value="Genomic_DNA"/>
</dbReference>
<reference evidence="3" key="1">
    <citation type="submission" date="2024-08" db="EMBL/GenBank/DDBJ databases">
        <title>Phylogenomic analyses of a clade within the roseobacter group suggest taxonomic reassignments of species of the genera Aestuariivita, Citreicella, Loktanella, Nautella, Pelagibaca, Ruegeria, Thalassobius, Thiobacimonas and Tropicibacter, and the proposal o.</title>
        <authorList>
            <person name="Jeon C.O."/>
        </authorList>
    </citation>
    <scope>NUCLEOTIDE SEQUENCE</scope>
    <source>
        <strain evidence="3">SS1-5</strain>
    </source>
</reference>
<dbReference type="Proteomes" id="UP001470809">
    <property type="component" value="Chromosome"/>
</dbReference>
<dbReference type="InterPro" id="IPR011051">
    <property type="entry name" value="RmlC_Cupin_sf"/>
</dbReference>
<dbReference type="PANTHER" id="PTHR46797:SF2">
    <property type="entry name" value="TRANSCRIPTIONAL REGULATOR"/>
    <property type="match status" value="1"/>
</dbReference>